<keyword evidence="2" id="KW-1185">Reference proteome</keyword>
<dbReference type="EMBL" id="JBDJPC010000006">
    <property type="protein sequence ID" value="KAL1497200.1"/>
    <property type="molecule type" value="Genomic_DNA"/>
</dbReference>
<evidence type="ECO:0000313" key="1">
    <source>
        <dbReference type="EMBL" id="KAL1497200.1"/>
    </source>
</evidence>
<gene>
    <name evidence="1" type="ORF">ABEB36_008197</name>
</gene>
<accession>A0ABD1EL31</accession>
<protein>
    <submittedName>
        <fullName evidence="1">Uncharacterized protein</fullName>
    </submittedName>
</protein>
<organism evidence="1 2">
    <name type="scientific">Hypothenemus hampei</name>
    <name type="common">Coffee berry borer</name>
    <dbReference type="NCBI Taxonomy" id="57062"/>
    <lineage>
        <taxon>Eukaryota</taxon>
        <taxon>Metazoa</taxon>
        <taxon>Ecdysozoa</taxon>
        <taxon>Arthropoda</taxon>
        <taxon>Hexapoda</taxon>
        <taxon>Insecta</taxon>
        <taxon>Pterygota</taxon>
        <taxon>Neoptera</taxon>
        <taxon>Endopterygota</taxon>
        <taxon>Coleoptera</taxon>
        <taxon>Polyphaga</taxon>
        <taxon>Cucujiformia</taxon>
        <taxon>Curculionidae</taxon>
        <taxon>Scolytinae</taxon>
        <taxon>Hypothenemus</taxon>
    </lineage>
</organism>
<evidence type="ECO:0000313" key="2">
    <source>
        <dbReference type="Proteomes" id="UP001566132"/>
    </source>
</evidence>
<reference evidence="1 2" key="1">
    <citation type="submission" date="2024-05" db="EMBL/GenBank/DDBJ databases">
        <title>Genetic variation in Jamaican populations of the coffee berry borer (Hypothenemus hampei).</title>
        <authorList>
            <person name="Errbii M."/>
            <person name="Myrie A."/>
        </authorList>
    </citation>
    <scope>NUCLEOTIDE SEQUENCE [LARGE SCALE GENOMIC DNA]</scope>
    <source>
        <strain evidence="1">JA-Hopewell-2020-01-JO</strain>
        <tissue evidence="1">Whole body</tissue>
    </source>
</reference>
<dbReference type="AlphaFoldDB" id="A0ABD1EL31"/>
<proteinExistence type="predicted"/>
<name>A0ABD1EL31_HYPHA</name>
<comment type="caution">
    <text evidence="1">The sequence shown here is derived from an EMBL/GenBank/DDBJ whole genome shotgun (WGS) entry which is preliminary data.</text>
</comment>
<sequence>MSKWKQTTYFVQEQLSPNLPENYLDTVWQKLAKRLNSCNSGAVLEWNVWKILCSQRFNNWKNSTRAKYRAKVIDIKKAGGGLTLDIKLNPLEERSLNVWRRVTLTGCTKIPICGGLPTFTVLAFCSEENDNNNNSKQELVNDVIIEETVHERLDEKILETPESEDEENGESILDTGPINFVNRILLKRKKIRNSNLNTNIKRLKVAESRTIKAIGEELLNIYKKRNAMDNKENFEKKIIT</sequence>
<dbReference type="Proteomes" id="UP001566132">
    <property type="component" value="Unassembled WGS sequence"/>
</dbReference>